<feature type="coiled-coil region" evidence="1">
    <location>
        <begin position="88"/>
        <end position="126"/>
    </location>
</feature>
<reference evidence="3 4" key="1">
    <citation type="submission" date="2019-06" db="EMBL/GenBank/DDBJ databases">
        <title>Whole genome shotgun sequence of Pseudonocardia hydrocarbonoxydans NBRC 14498.</title>
        <authorList>
            <person name="Hosoyama A."/>
            <person name="Uohara A."/>
            <person name="Ohji S."/>
            <person name="Ichikawa N."/>
        </authorList>
    </citation>
    <scope>NUCLEOTIDE SEQUENCE [LARGE SCALE GENOMIC DNA]</scope>
    <source>
        <strain evidence="3 4">NBRC 14498</strain>
    </source>
</reference>
<keyword evidence="4" id="KW-1185">Reference proteome</keyword>
<dbReference type="RefSeq" id="WP_246085767.1">
    <property type="nucleotide sequence ID" value="NZ_BAAARZ010000026.1"/>
</dbReference>
<dbReference type="Proteomes" id="UP000320338">
    <property type="component" value="Unassembled WGS sequence"/>
</dbReference>
<comment type="caution">
    <text evidence="3">The sequence shown here is derived from an EMBL/GenBank/DDBJ whole genome shotgun (WGS) entry which is preliminary data.</text>
</comment>
<dbReference type="EMBL" id="BJNG01000014">
    <property type="protein sequence ID" value="GEC19347.1"/>
    <property type="molecule type" value="Genomic_DNA"/>
</dbReference>
<keyword evidence="1" id="KW-0175">Coiled coil</keyword>
<dbReference type="InterPro" id="IPR058593">
    <property type="entry name" value="ARB_07466-like_C"/>
</dbReference>
<name>A0A4Y3WK62_9PSEU</name>
<sequence>MSSAPASALGSTSVRRGAAVVAVAGGALSLMGSAAPAASPQAAPDVTDVAARSALPTQAPAVLMLPAVQPVVPDADVLDDPAPLVKAVQLAEEQIARAEEERAAAEARAAQEAEQAAADAAEAERRVSVSADCGLDTGQLGAVRDFVREAGEVLGCRYGVSTMYGVAGRAGASDHPAGKAIDFMIGRTAGDGLADCAVRNMDALGISYVIWRQRINTGSGWEPMEDRGGITANHMDHVHISFDSAGSGDLSGC</sequence>
<dbReference type="AlphaFoldDB" id="A0A4Y3WK62"/>
<protein>
    <recommendedName>
        <fullName evidence="2">ARB-07466-like C-terminal domain-containing protein</fullName>
    </recommendedName>
</protein>
<accession>A0A4Y3WK62</accession>
<gene>
    <name evidence="3" type="ORF">PHY01_16300</name>
</gene>
<dbReference type="Pfam" id="PF26571">
    <property type="entry name" value="VldE"/>
    <property type="match status" value="1"/>
</dbReference>
<organism evidence="3 4">
    <name type="scientific">Pseudonocardia hydrocarbonoxydans</name>
    <dbReference type="NCBI Taxonomy" id="76726"/>
    <lineage>
        <taxon>Bacteria</taxon>
        <taxon>Bacillati</taxon>
        <taxon>Actinomycetota</taxon>
        <taxon>Actinomycetes</taxon>
        <taxon>Pseudonocardiales</taxon>
        <taxon>Pseudonocardiaceae</taxon>
        <taxon>Pseudonocardia</taxon>
    </lineage>
</organism>
<evidence type="ECO:0000313" key="4">
    <source>
        <dbReference type="Proteomes" id="UP000320338"/>
    </source>
</evidence>
<evidence type="ECO:0000313" key="3">
    <source>
        <dbReference type="EMBL" id="GEC19347.1"/>
    </source>
</evidence>
<feature type="domain" description="ARB-07466-like C-terminal" evidence="2">
    <location>
        <begin position="159"/>
        <end position="235"/>
    </location>
</feature>
<proteinExistence type="predicted"/>
<evidence type="ECO:0000259" key="2">
    <source>
        <dbReference type="Pfam" id="PF26571"/>
    </source>
</evidence>
<evidence type="ECO:0000256" key="1">
    <source>
        <dbReference type="SAM" id="Coils"/>
    </source>
</evidence>